<protein>
    <submittedName>
        <fullName evidence="2">Uncharacterized protein</fullName>
    </submittedName>
</protein>
<keyword evidence="1" id="KW-0472">Membrane</keyword>
<dbReference type="AlphaFoldDB" id="A0A3N4YKS2"/>
<keyword evidence="1" id="KW-1133">Transmembrane helix</keyword>
<name>A0A3N4YKS2_9MICO</name>
<gene>
    <name evidence="2" type="ORF">EDD34_1950</name>
</gene>
<dbReference type="Proteomes" id="UP000280501">
    <property type="component" value="Unassembled WGS sequence"/>
</dbReference>
<proteinExistence type="predicted"/>
<dbReference type="EMBL" id="RKQZ01000001">
    <property type="protein sequence ID" value="RPF21323.1"/>
    <property type="molecule type" value="Genomic_DNA"/>
</dbReference>
<organism evidence="2 3">
    <name type="scientific">Myceligenerans xiligouense</name>
    <dbReference type="NCBI Taxonomy" id="253184"/>
    <lineage>
        <taxon>Bacteria</taxon>
        <taxon>Bacillati</taxon>
        <taxon>Actinomycetota</taxon>
        <taxon>Actinomycetes</taxon>
        <taxon>Micrococcales</taxon>
        <taxon>Promicromonosporaceae</taxon>
        <taxon>Myceligenerans</taxon>
    </lineage>
</organism>
<keyword evidence="3" id="KW-1185">Reference proteome</keyword>
<sequence>MNEALWGVVIGGAIGFLTALSSAVIGPLLAARQERLRERAARLHKAIEGCREPLTAWSSAVTDVAVELPSSEANRPALANPLRSALNAFTIVNDDALRRSVATAISEVGRATFASEWVTYKASSATPPQEVLDEVARVATAADLAVRDVWDRALDLADPPSIFRRLMRRAESHRALGRDEQIEQAVKALGETRNLAIRLKGER</sequence>
<dbReference type="RefSeq" id="WP_123814374.1">
    <property type="nucleotide sequence ID" value="NZ_RKQZ01000001.1"/>
</dbReference>
<reference evidence="2 3" key="1">
    <citation type="submission" date="2018-11" db="EMBL/GenBank/DDBJ databases">
        <title>Sequencing the genomes of 1000 actinobacteria strains.</title>
        <authorList>
            <person name="Klenk H.-P."/>
        </authorList>
    </citation>
    <scope>NUCLEOTIDE SEQUENCE [LARGE SCALE GENOMIC DNA]</scope>
    <source>
        <strain evidence="2 3">DSM 15700</strain>
    </source>
</reference>
<evidence type="ECO:0000313" key="3">
    <source>
        <dbReference type="Proteomes" id="UP000280501"/>
    </source>
</evidence>
<comment type="caution">
    <text evidence="2">The sequence shown here is derived from an EMBL/GenBank/DDBJ whole genome shotgun (WGS) entry which is preliminary data.</text>
</comment>
<keyword evidence="1" id="KW-0812">Transmembrane</keyword>
<evidence type="ECO:0000313" key="2">
    <source>
        <dbReference type="EMBL" id="RPF21323.1"/>
    </source>
</evidence>
<accession>A0A3N4YKS2</accession>
<evidence type="ECO:0000256" key="1">
    <source>
        <dbReference type="SAM" id="Phobius"/>
    </source>
</evidence>
<feature type="transmembrane region" description="Helical" evidence="1">
    <location>
        <begin position="6"/>
        <end position="30"/>
    </location>
</feature>